<dbReference type="GO" id="GO:0005886">
    <property type="term" value="C:plasma membrane"/>
    <property type="evidence" value="ECO:0007669"/>
    <property type="project" value="TreeGrafter"/>
</dbReference>
<name>A0A9P6MTK6_9FUNG</name>
<keyword evidence="5 8" id="KW-1133">Transmembrane helix</keyword>
<reference evidence="10" key="1">
    <citation type="journal article" date="2020" name="Fungal Divers.">
        <title>Resolving the Mortierellaceae phylogeny through synthesis of multi-gene phylogenetics and phylogenomics.</title>
        <authorList>
            <person name="Vandepol N."/>
            <person name="Liber J."/>
            <person name="Desiro A."/>
            <person name="Na H."/>
            <person name="Kennedy M."/>
            <person name="Barry K."/>
            <person name="Grigoriev I.V."/>
            <person name="Miller A.N."/>
            <person name="O'Donnell K."/>
            <person name="Stajich J.E."/>
            <person name="Bonito G."/>
        </authorList>
    </citation>
    <scope>NUCLEOTIDE SEQUENCE</scope>
    <source>
        <strain evidence="10">NRRL 2769</strain>
    </source>
</reference>
<feature type="transmembrane region" description="Helical" evidence="8">
    <location>
        <begin position="131"/>
        <end position="149"/>
    </location>
</feature>
<organism evidence="10 11">
    <name type="scientific">Entomortierella chlamydospora</name>
    <dbReference type="NCBI Taxonomy" id="101097"/>
    <lineage>
        <taxon>Eukaryota</taxon>
        <taxon>Fungi</taxon>
        <taxon>Fungi incertae sedis</taxon>
        <taxon>Mucoromycota</taxon>
        <taxon>Mortierellomycotina</taxon>
        <taxon>Mortierellomycetes</taxon>
        <taxon>Mortierellales</taxon>
        <taxon>Mortierellaceae</taxon>
        <taxon>Entomortierella</taxon>
    </lineage>
</organism>
<evidence type="ECO:0000256" key="3">
    <source>
        <dbReference type="ARBA" id="ARBA00022448"/>
    </source>
</evidence>
<keyword evidence="3" id="KW-0813">Transport</keyword>
<evidence type="ECO:0000313" key="10">
    <source>
        <dbReference type="EMBL" id="KAG0013050.1"/>
    </source>
</evidence>
<gene>
    <name evidence="10" type="ORF">BGZ80_011317</name>
</gene>
<feature type="transmembrane region" description="Helical" evidence="8">
    <location>
        <begin position="315"/>
        <end position="335"/>
    </location>
</feature>
<dbReference type="PANTHER" id="PTHR23501">
    <property type="entry name" value="MAJOR FACILITATOR SUPERFAMILY"/>
    <property type="match status" value="1"/>
</dbReference>
<comment type="caution">
    <text evidence="10">The sequence shown here is derived from an EMBL/GenBank/DDBJ whole genome shotgun (WGS) entry which is preliminary data.</text>
</comment>
<keyword evidence="6 8" id="KW-0472">Membrane</keyword>
<keyword evidence="11" id="KW-1185">Reference proteome</keyword>
<dbReference type="InterPro" id="IPR020846">
    <property type="entry name" value="MFS_dom"/>
</dbReference>
<dbReference type="GO" id="GO:0012505">
    <property type="term" value="C:endomembrane system"/>
    <property type="evidence" value="ECO:0007669"/>
    <property type="project" value="UniProtKB-SubCell"/>
</dbReference>
<feature type="transmembrane region" description="Helical" evidence="8">
    <location>
        <begin position="290"/>
        <end position="309"/>
    </location>
</feature>
<dbReference type="InterPro" id="IPR011701">
    <property type="entry name" value="MFS"/>
</dbReference>
<dbReference type="AlphaFoldDB" id="A0A9P6MTK6"/>
<evidence type="ECO:0000259" key="9">
    <source>
        <dbReference type="PROSITE" id="PS50850"/>
    </source>
</evidence>
<protein>
    <recommendedName>
        <fullName evidence="9">Major facilitator superfamily (MFS) profile domain-containing protein</fullName>
    </recommendedName>
</protein>
<dbReference type="Gene3D" id="1.20.1250.20">
    <property type="entry name" value="MFS general substrate transporter like domains"/>
    <property type="match status" value="1"/>
</dbReference>
<evidence type="ECO:0000256" key="6">
    <source>
        <dbReference type="ARBA" id="ARBA00023136"/>
    </source>
</evidence>
<comment type="similarity">
    <text evidence="2">Belongs to the major facilitator superfamily.</text>
</comment>
<feature type="domain" description="Major facilitator superfamily (MFS) profile" evidence="9">
    <location>
        <begin position="96"/>
        <end position="431"/>
    </location>
</feature>
<accession>A0A9P6MTK6</accession>
<dbReference type="PROSITE" id="PS50850">
    <property type="entry name" value="MFS"/>
    <property type="match status" value="1"/>
</dbReference>
<feature type="region of interest" description="Disordered" evidence="7">
    <location>
        <begin position="1"/>
        <end position="82"/>
    </location>
</feature>
<evidence type="ECO:0000256" key="5">
    <source>
        <dbReference type="ARBA" id="ARBA00022989"/>
    </source>
</evidence>
<evidence type="ECO:0000256" key="8">
    <source>
        <dbReference type="SAM" id="Phobius"/>
    </source>
</evidence>
<evidence type="ECO:0000256" key="2">
    <source>
        <dbReference type="ARBA" id="ARBA00008335"/>
    </source>
</evidence>
<feature type="transmembrane region" description="Helical" evidence="8">
    <location>
        <begin position="194"/>
        <end position="212"/>
    </location>
</feature>
<dbReference type="PANTHER" id="PTHR23501:SF102">
    <property type="entry name" value="DRUG TRANSPORTER, PUTATIVE (AFU_ORTHOLOGUE AFUA_3G08530)-RELATED"/>
    <property type="match status" value="1"/>
</dbReference>
<feature type="compositionally biased region" description="Polar residues" evidence="7">
    <location>
        <begin position="16"/>
        <end position="28"/>
    </location>
</feature>
<feature type="non-terminal residue" evidence="10">
    <location>
        <position position="431"/>
    </location>
</feature>
<dbReference type="EMBL" id="JAAAID010000898">
    <property type="protein sequence ID" value="KAG0013050.1"/>
    <property type="molecule type" value="Genomic_DNA"/>
</dbReference>
<feature type="transmembrane region" description="Helical" evidence="8">
    <location>
        <begin position="161"/>
        <end position="188"/>
    </location>
</feature>
<evidence type="ECO:0000256" key="1">
    <source>
        <dbReference type="ARBA" id="ARBA00004127"/>
    </source>
</evidence>
<feature type="transmembrane region" description="Helical" evidence="8">
    <location>
        <begin position="355"/>
        <end position="377"/>
    </location>
</feature>
<dbReference type="Proteomes" id="UP000703661">
    <property type="component" value="Unassembled WGS sequence"/>
</dbReference>
<evidence type="ECO:0000256" key="7">
    <source>
        <dbReference type="SAM" id="MobiDB-lite"/>
    </source>
</evidence>
<dbReference type="Gene3D" id="1.20.1720.10">
    <property type="entry name" value="Multidrug resistance protein D"/>
    <property type="match status" value="1"/>
</dbReference>
<dbReference type="SUPFAM" id="SSF103473">
    <property type="entry name" value="MFS general substrate transporter"/>
    <property type="match status" value="1"/>
</dbReference>
<feature type="compositionally biased region" description="Basic and acidic residues" evidence="7">
    <location>
        <begin position="63"/>
        <end position="82"/>
    </location>
</feature>
<keyword evidence="4 8" id="KW-0812">Transmembrane</keyword>
<dbReference type="CDD" id="cd17502">
    <property type="entry name" value="MFS_Azr1_MDR_like"/>
    <property type="match status" value="1"/>
</dbReference>
<sequence>MTEPSYSPADKKESMGTHSIATSDSQVETVRGVVVSHEKDQYPENLSPDSDLENALPRTTKLSKPEMTNEDKAVPAQEHQDFGPKKPLTTARLVLVFMGISVTLFLSALDQTIVTTTLPAIANEFDDFSNISWIGTAYLISTTAVQPLYGVMSNMFGRKRAMLTACGIFLLGFALCGAAQSMIMLIIARAIQGLGGSGIVSLSMIIIGDIVPLRERGKYQNINASIYALAAVLGPLLGGAFADHVSWRWAFYINLPIGAIASILLVLFLHMNRPKDIPVIESLKTLDFTGIFFLVVSIVVFLLGLNWGADTKYPWNSSVILSLLIVGAVVGALFLGNEWKFAKKPIIPLRLFNTLSLSMVYLGITLQGFTFLGLMFFLPLYFQAVNGASALQSGVDLIPLVIVQAVVAMIAGFLMSRWGTYKEFIVTGFVV</sequence>
<dbReference type="InterPro" id="IPR036259">
    <property type="entry name" value="MFS_trans_sf"/>
</dbReference>
<dbReference type="GO" id="GO:0022857">
    <property type="term" value="F:transmembrane transporter activity"/>
    <property type="evidence" value="ECO:0007669"/>
    <property type="project" value="InterPro"/>
</dbReference>
<feature type="transmembrane region" description="Helical" evidence="8">
    <location>
        <begin position="397"/>
        <end position="415"/>
    </location>
</feature>
<dbReference type="FunFam" id="1.20.1720.10:FF:000013">
    <property type="entry name" value="Related to multidrug resistance proteins"/>
    <property type="match status" value="1"/>
</dbReference>
<proteinExistence type="inferred from homology"/>
<dbReference type="Pfam" id="PF07690">
    <property type="entry name" value="MFS_1"/>
    <property type="match status" value="1"/>
</dbReference>
<feature type="transmembrane region" description="Helical" evidence="8">
    <location>
        <begin position="249"/>
        <end position="269"/>
    </location>
</feature>
<evidence type="ECO:0000313" key="11">
    <source>
        <dbReference type="Proteomes" id="UP000703661"/>
    </source>
</evidence>
<feature type="transmembrane region" description="Helical" evidence="8">
    <location>
        <begin position="224"/>
        <end position="243"/>
    </location>
</feature>
<dbReference type="PRINTS" id="PR01036">
    <property type="entry name" value="TCRTETB"/>
</dbReference>
<feature type="transmembrane region" description="Helical" evidence="8">
    <location>
        <begin position="93"/>
        <end position="111"/>
    </location>
</feature>
<evidence type="ECO:0000256" key="4">
    <source>
        <dbReference type="ARBA" id="ARBA00022692"/>
    </source>
</evidence>
<comment type="subcellular location">
    <subcellularLocation>
        <location evidence="1">Endomembrane system</location>
        <topology evidence="1">Multi-pass membrane protein</topology>
    </subcellularLocation>
</comment>